<dbReference type="Proteomes" id="UP000001072">
    <property type="component" value="Unassembled WGS sequence"/>
</dbReference>
<dbReference type="GO" id="GO:0032259">
    <property type="term" value="P:methylation"/>
    <property type="evidence" value="ECO:0007669"/>
    <property type="project" value="InterPro"/>
</dbReference>
<dbReference type="SUPFAM" id="SSF53335">
    <property type="entry name" value="S-adenosyl-L-methionine-dependent methyltransferases"/>
    <property type="match status" value="1"/>
</dbReference>
<evidence type="ECO:0000313" key="5">
    <source>
        <dbReference type="Proteomes" id="UP000001072"/>
    </source>
</evidence>
<sequence length="948" mass="107443">MPFLLSASQVTHPLNPLRRMSSSDVKKYKGKRKSNVKFSQRNQESFIPAGLEWKPSQAVNSPHSVDWSMDGSGPTVAAPPFESSSRHTQHRSDVGSQRYTQKRSGAGSQRHTPQRSGAGSQRHRQQGSDDGSQHNTPDRGQFQRPAKFGTERRDEAQESKRLKVQERIDRRMRVLQTRKDRVTRRHARKEQKVQDHLDELERRRQIRIKGENHETKCGLINFPTFIELDSKKMKKVKKLKPNSIVKETTSTELVKNVDNRVNSMFRGTSNPPPASSNSHSSMRDGQPLAGSSRGPDNSRKDRVNSTDRYNSQQVPLPHQLHPVNSQQNTEPVLTPQARSRSEKEAHKVTSSVRGSMPQPAIINAQQSHPSFTQNRSQPDQYSSVLSHFPSDPTQARDREKHHSFSTPQSLSASHLPGKDLPSSPRPVAKELHHPSEMSHQTTSTAKYPSNGSDISRNNPPHQTPLSGPSSYITTQPKDTQISSISHTPNRDSPPHQIPSRPAFSTPSLLDTGDFALKNQLVKMYMTEEGTLNPTPEQNQRSEIELGWLRIAAEKEIQKTRIRSYSPISLSDHLKVQEQTNVMVQELLKEWVGEYTVNKKPIAYIIEECDVPFGNIQIAVQPPILIPRPETEQWTCKLSDMIKTWNDPEKSGTKPQFGKHDLKVLDIGTGSGCIPTYLAYNHPNIFVMGVDVDHQAIEVAKRNAFSYGLTFFQRQALQNTRSKVLHYRGQASFMNLNLFSTSFVEDVLNGLRRKSELTNEELSIKDENEDERFDMIISNPPYITIINLLKSKTFANQFNKRSQSFNQPIPSPSSSSSSSVMNSNGLLPKTVSMMQELGLKLPKKIRESMNRVDEAEEEEEIERIRLEKDDGLDFYKEILNRIKNEGILKKRLDRETKQVCLPRVLFEVGNGQAVDVKRLMIDQLKDTEMVSKVEIWNDFSGVGRVVVGF</sequence>
<feature type="region of interest" description="Disordered" evidence="2">
    <location>
        <begin position="802"/>
        <end position="824"/>
    </location>
</feature>
<dbReference type="KEGG" id="mlr:MELLADRAFT_77592"/>
<protein>
    <recommendedName>
        <fullName evidence="3">Type II methyltransferase M.TaqI-like domain-containing protein</fullName>
    </recommendedName>
</protein>
<evidence type="ECO:0000256" key="2">
    <source>
        <dbReference type="SAM" id="MobiDB-lite"/>
    </source>
</evidence>
<dbReference type="InterPro" id="IPR029063">
    <property type="entry name" value="SAM-dependent_MTases_sf"/>
</dbReference>
<dbReference type="PANTHER" id="PTHR18895:SF74">
    <property type="entry name" value="MTRF1L RELEASE FACTOR GLUTAMINE METHYLTRANSFERASE"/>
    <property type="match status" value="1"/>
</dbReference>
<dbReference type="GO" id="GO:0008168">
    <property type="term" value="F:methyltransferase activity"/>
    <property type="evidence" value="ECO:0007669"/>
    <property type="project" value="InterPro"/>
</dbReference>
<dbReference type="InterPro" id="IPR002052">
    <property type="entry name" value="DNA_methylase_N6_adenine_CS"/>
</dbReference>
<feature type="compositionally biased region" description="Basic and acidic residues" evidence="2">
    <location>
        <begin position="427"/>
        <end position="436"/>
    </location>
</feature>
<dbReference type="VEuPathDB" id="FungiDB:MELLADRAFT_77592"/>
<name>F4RJK2_MELLP</name>
<feature type="region of interest" description="Disordered" evidence="2">
    <location>
        <begin position="255"/>
        <end position="509"/>
    </location>
</feature>
<gene>
    <name evidence="4" type="ORF">MELLADRAFT_77592</name>
</gene>
<dbReference type="PANTHER" id="PTHR18895">
    <property type="entry name" value="HEMK METHYLTRANSFERASE"/>
    <property type="match status" value="1"/>
</dbReference>
<feature type="coiled-coil region" evidence="1">
    <location>
        <begin position="172"/>
        <end position="199"/>
    </location>
</feature>
<feature type="compositionally biased region" description="Polar residues" evidence="2">
    <location>
        <begin position="255"/>
        <end position="268"/>
    </location>
</feature>
<feature type="compositionally biased region" description="Basic and acidic residues" evidence="2">
    <location>
        <begin position="296"/>
        <end position="305"/>
    </location>
</feature>
<accession>F4RJK2</accession>
<dbReference type="GeneID" id="18932966"/>
<evidence type="ECO:0000256" key="1">
    <source>
        <dbReference type="SAM" id="Coils"/>
    </source>
</evidence>
<dbReference type="GO" id="GO:0005739">
    <property type="term" value="C:mitochondrion"/>
    <property type="evidence" value="ECO:0007669"/>
    <property type="project" value="TreeGrafter"/>
</dbReference>
<reference evidence="5" key="1">
    <citation type="journal article" date="2011" name="Proc. Natl. Acad. Sci. U.S.A.">
        <title>Obligate biotrophy features unraveled by the genomic analysis of rust fungi.</title>
        <authorList>
            <person name="Duplessis S."/>
            <person name="Cuomo C.A."/>
            <person name="Lin Y.-C."/>
            <person name="Aerts A."/>
            <person name="Tisserant E."/>
            <person name="Veneault-Fourrey C."/>
            <person name="Joly D.L."/>
            <person name="Hacquard S."/>
            <person name="Amselem J."/>
            <person name="Cantarel B.L."/>
            <person name="Chiu R."/>
            <person name="Coutinho P.M."/>
            <person name="Feau N."/>
            <person name="Field M."/>
            <person name="Frey P."/>
            <person name="Gelhaye E."/>
            <person name="Goldberg J."/>
            <person name="Grabherr M.G."/>
            <person name="Kodira C.D."/>
            <person name="Kohler A."/>
            <person name="Kuees U."/>
            <person name="Lindquist E.A."/>
            <person name="Lucas S.M."/>
            <person name="Mago R."/>
            <person name="Mauceli E."/>
            <person name="Morin E."/>
            <person name="Murat C."/>
            <person name="Pangilinan J.L."/>
            <person name="Park R."/>
            <person name="Pearson M."/>
            <person name="Quesneville H."/>
            <person name="Rouhier N."/>
            <person name="Sakthikumar S."/>
            <person name="Salamov A.A."/>
            <person name="Schmutz J."/>
            <person name="Selles B."/>
            <person name="Shapiro H."/>
            <person name="Tanguay P."/>
            <person name="Tuskan G.A."/>
            <person name="Henrissat B."/>
            <person name="Van de Peer Y."/>
            <person name="Rouze P."/>
            <person name="Ellis J.G."/>
            <person name="Dodds P.N."/>
            <person name="Schein J.E."/>
            <person name="Zhong S."/>
            <person name="Hamelin R.C."/>
            <person name="Grigoriev I.V."/>
            <person name="Szabo L.J."/>
            <person name="Martin F."/>
        </authorList>
    </citation>
    <scope>NUCLEOTIDE SEQUENCE [LARGE SCALE GENOMIC DNA]</scope>
    <source>
        <strain evidence="5">98AG31 / pathotype 3-4-7</strain>
    </source>
</reference>
<dbReference type="Gene3D" id="3.40.50.150">
    <property type="entry name" value="Vaccinia Virus protein VP39"/>
    <property type="match status" value="1"/>
</dbReference>
<feature type="compositionally biased region" description="Polar residues" evidence="2">
    <location>
        <begin position="322"/>
        <end position="331"/>
    </location>
</feature>
<dbReference type="EMBL" id="GL883104">
    <property type="protein sequence ID" value="EGG07478.1"/>
    <property type="molecule type" value="Genomic_DNA"/>
</dbReference>
<dbReference type="AlphaFoldDB" id="F4RJK2"/>
<dbReference type="STRING" id="747676.F4RJK2"/>
<feature type="compositionally biased region" description="Polar residues" evidence="2">
    <location>
        <begin position="363"/>
        <end position="385"/>
    </location>
</feature>
<feature type="compositionally biased region" description="Low complexity" evidence="2">
    <location>
        <begin position="802"/>
        <end position="823"/>
    </location>
</feature>
<dbReference type="OrthoDB" id="269872at2759"/>
<dbReference type="RefSeq" id="XP_007409385.1">
    <property type="nucleotide sequence ID" value="XM_007409323.1"/>
</dbReference>
<feature type="compositionally biased region" description="Basic and acidic residues" evidence="2">
    <location>
        <begin position="149"/>
        <end position="161"/>
    </location>
</feature>
<dbReference type="PROSITE" id="PS00092">
    <property type="entry name" value="N6_MTASE"/>
    <property type="match status" value="1"/>
</dbReference>
<dbReference type="CDD" id="cd02440">
    <property type="entry name" value="AdoMet_MTases"/>
    <property type="match status" value="1"/>
</dbReference>
<dbReference type="InterPro" id="IPR050320">
    <property type="entry name" value="N5-glutamine_MTase"/>
</dbReference>
<organism evidence="5">
    <name type="scientific">Melampsora larici-populina (strain 98AG31 / pathotype 3-4-7)</name>
    <name type="common">Poplar leaf rust fungus</name>
    <dbReference type="NCBI Taxonomy" id="747676"/>
    <lineage>
        <taxon>Eukaryota</taxon>
        <taxon>Fungi</taxon>
        <taxon>Dikarya</taxon>
        <taxon>Basidiomycota</taxon>
        <taxon>Pucciniomycotina</taxon>
        <taxon>Pucciniomycetes</taxon>
        <taxon>Pucciniales</taxon>
        <taxon>Melampsoraceae</taxon>
        <taxon>Melampsora</taxon>
    </lineage>
</organism>
<feature type="compositionally biased region" description="Polar residues" evidence="2">
    <location>
        <begin position="36"/>
        <end position="45"/>
    </location>
</feature>
<keyword evidence="1" id="KW-0175">Coiled coil</keyword>
<evidence type="ECO:0000259" key="3">
    <source>
        <dbReference type="Pfam" id="PF07669"/>
    </source>
</evidence>
<dbReference type="InParanoid" id="F4RJK2"/>
<feature type="domain" description="Type II methyltransferase M.TaqI-like" evidence="3">
    <location>
        <begin position="686"/>
        <end position="808"/>
    </location>
</feature>
<dbReference type="Pfam" id="PF07669">
    <property type="entry name" value="Eco57I"/>
    <property type="match status" value="1"/>
</dbReference>
<feature type="region of interest" description="Disordered" evidence="2">
    <location>
        <begin position="14"/>
        <end position="161"/>
    </location>
</feature>
<dbReference type="GO" id="GO:0006304">
    <property type="term" value="P:DNA modification"/>
    <property type="evidence" value="ECO:0007669"/>
    <property type="project" value="InterPro"/>
</dbReference>
<feature type="compositionally biased region" description="Polar residues" evidence="2">
    <location>
        <begin position="437"/>
        <end position="487"/>
    </location>
</feature>
<proteinExistence type="predicted"/>
<evidence type="ECO:0000313" key="4">
    <source>
        <dbReference type="EMBL" id="EGG07478.1"/>
    </source>
</evidence>
<feature type="compositionally biased region" description="Polar residues" evidence="2">
    <location>
        <begin position="94"/>
        <end position="119"/>
    </location>
</feature>
<dbReference type="HOGENOM" id="CLU_310366_0_0_1"/>
<keyword evidence="5" id="KW-1185">Reference proteome</keyword>
<dbReference type="GO" id="GO:0003676">
    <property type="term" value="F:nucleic acid binding"/>
    <property type="evidence" value="ECO:0007669"/>
    <property type="project" value="InterPro"/>
</dbReference>
<dbReference type="InterPro" id="IPR011639">
    <property type="entry name" value="MethylTrfase_TaqI-like_dom"/>
</dbReference>